<keyword evidence="2 4" id="KW-0238">DNA-binding</keyword>
<feature type="domain" description="HTH tetR-type" evidence="6">
    <location>
        <begin position="23"/>
        <end position="83"/>
    </location>
</feature>
<name>A0ABW7BJ36_9ACTN</name>
<dbReference type="SUPFAM" id="SSF46689">
    <property type="entry name" value="Homeodomain-like"/>
    <property type="match status" value="1"/>
</dbReference>
<protein>
    <submittedName>
        <fullName evidence="7">TetR/AcrR family transcriptional regulator</fullName>
    </submittedName>
</protein>
<dbReference type="Gene3D" id="1.10.10.60">
    <property type="entry name" value="Homeodomain-like"/>
    <property type="match status" value="1"/>
</dbReference>
<dbReference type="InterPro" id="IPR009057">
    <property type="entry name" value="Homeodomain-like_sf"/>
</dbReference>
<dbReference type="Pfam" id="PF02909">
    <property type="entry name" value="TetR_C_1"/>
    <property type="match status" value="1"/>
</dbReference>
<keyword evidence="3" id="KW-0804">Transcription</keyword>
<evidence type="ECO:0000256" key="3">
    <source>
        <dbReference type="ARBA" id="ARBA00023163"/>
    </source>
</evidence>
<evidence type="ECO:0000259" key="6">
    <source>
        <dbReference type="PROSITE" id="PS50977"/>
    </source>
</evidence>
<feature type="region of interest" description="Disordered" evidence="5">
    <location>
        <begin position="242"/>
        <end position="262"/>
    </location>
</feature>
<dbReference type="Pfam" id="PF00440">
    <property type="entry name" value="TetR_N"/>
    <property type="match status" value="1"/>
</dbReference>
<keyword evidence="8" id="KW-1185">Reference proteome</keyword>
<reference evidence="7 8" key="1">
    <citation type="submission" date="2024-10" db="EMBL/GenBank/DDBJ databases">
        <title>The Natural Products Discovery Center: Release of the First 8490 Sequenced Strains for Exploring Actinobacteria Biosynthetic Diversity.</title>
        <authorList>
            <person name="Kalkreuter E."/>
            <person name="Kautsar S.A."/>
            <person name="Yang D."/>
            <person name="Bader C.D."/>
            <person name="Teijaro C.N."/>
            <person name="Fluegel L."/>
            <person name="Davis C.M."/>
            <person name="Simpson J.R."/>
            <person name="Lauterbach L."/>
            <person name="Steele A.D."/>
            <person name="Gui C."/>
            <person name="Meng S."/>
            <person name="Li G."/>
            <person name="Viehrig K."/>
            <person name="Ye F."/>
            <person name="Su P."/>
            <person name="Kiefer A.F."/>
            <person name="Nichols A."/>
            <person name="Cepeda A.J."/>
            <person name="Yan W."/>
            <person name="Fan B."/>
            <person name="Jiang Y."/>
            <person name="Adhikari A."/>
            <person name="Zheng C.-J."/>
            <person name="Schuster L."/>
            <person name="Cowan T.M."/>
            <person name="Smanski M.J."/>
            <person name="Chevrette M.G."/>
            <person name="De Carvalho L.P.S."/>
            <person name="Shen B."/>
        </authorList>
    </citation>
    <scope>NUCLEOTIDE SEQUENCE [LARGE SCALE GENOMIC DNA]</scope>
    <source>
        <strain evidence="7 8">NPDC048229</strain>
    </source>
</reference>
<proteinExistence type="predicted"/>
<accession>A0ABW7BJ36</accession>
<dbReference type="InterPro" id="IPR036271">
    <property type="entry name" value="Tet_transcr_reg_TetR-rel_C_sf"/>
</dbReference>
<dbReference type="InterPro" id="IPR001647">
    <property type="entry name" value="HTH_TetR"/>
</dbReference>
<evidence type="ECO:0000313" key="8">
    <source>
        <dbReference type="Proteomes" id="UP001604282"/>
    </source>
</evidence>
<dbReference type="Gene3D" id="1.10.357.10">
    <property type="entry name" value="Tetracycline Repressor, domain 2"/>
    <property type="match status" value="1"/>
</dbReference>
<feature type="DNA-binding region" description="H-T-H motif" evidence="4">
    <location>
        <begin position="46"/>
        <end position="65"/>
    </location>
</feature>
<feature type="compositionally biased region" description="Gly residues" evidence="5">
    <location>
        <begin position="242"/>
        <end position="254"/>
    </location>
</feature>
<organism evidence="7 8">
    <name type="scientific">Streptomyces omiyaensis</name>
    <dbReference type="NCBI Taxonomy" id="68247"/>
    <lineage>
        <taxon>Bacteria</taxon>
        <taxon>Bacillati</taxon>
        <taxon>Actinomycetota</taxon>
        <taxon>Actinomycetes</taxon>
        <taxon>Kitasatosporales</taxon>
        <taxon>Streptomycetaceae</taxon>
        <taxon>Streptomyces</taxon>
    </lineage>
</organism>
<dbReference type="EMBL" id="JBICZW010000001">
    <property type="protein sequence ID" value="MFG3187542.1"/>
    <property type="molecule type" value="Genomic_DNA"/>
</dbReference>
<comment type="caution">
    <text evidence="7">The sequence shown here is derived from an EMBL/GenBank/DDBJ whole genome shotgun (WGS) entry which is preliminary data.</text>
</comment>
<evidence type="ECO:0000313" key="7">
    <source>
        <dbReference type="EMBL" id="MFG3187542.1"/>
    </source>
</evidence>
<evidence type="ECO:0000256" key="1">
    <source>
        <dbReference type="ARBA" id="ARBA00023015"/>
    </source>
</evidence>
<dbReference type="SUPFAM" id="SSF48498">
    <property type="entry name" value="Tetracyclin repressor-like, C-terminal domain"/>
    <property type="match status" value="1"/>
</dbReference>
<dbReference type="Proteomes" id="UP001604282">
    <property type="component" value="Unassembled WGS sequence"/>
</dbReference>
<evidence type="ECO:0000256" key="2">
    <source>
        <dbReference type="ARBA" id="ARBA00023125"/>
    </source>
</evidence>
<sequence>MPKKVVPEAERRRRKPAKAGGVVLSERLYIETALRMLQEHGRDGLTVRRLGAALGADPSSLYRYFRGTDDLLLAVGDELAGRALRGWTPTGDWRQDLRELGLRIHAAYLAHPQAAILTASRVSGRSHEIAADEAVLGVLRTAGLPDAEAARVYHAFVDQALAFAALDAAALALPHTARAADEAVWQATYARLPAATHPHIAATAPRLVARMNTSAYPTALEMLLDSAAATLARVRAEGGVVPGGGEGGGEGGGAASCSGCSG</sequence>
<evidence type="ECO:0000256" key="4">
    <source>
        <dbReference type="PROSITE-ProRule" id="PRU00335"/>
    </source>
</evidence>
<dbReference type="InterPro" id="IPR004111">
    <property type="entry name" value="Repressor_TetR_C"/>
</dbReference>
<dbReference type="PROSITE" id="PS50977">
    <property type="entry name" value="HTH_TETR_2"/>
    <property type="match status" value="1"/>
</dbReference>
<keyword evidence="1" id="KW-0805">Transcription regulation</keyword>
<evidence type="ECO:0000256" key="5">
    <source>
        <dbReference type="SAM" id="MobiDB-lite"/>
    </source>
</evidence>
<dbReference type="RefSeq" id="WP_392878727.1">
    <property type="nucleotide sequence ID" value="NZ_JBICZW010000001.1"/>
</dbReference>
<gene>
    <name evidence="7" type="ORF">ACGFYS_01225</name>
</gene>